<evidence type="ECO:0000256" key="5">
    <source>
        <dbReference type="ARBA" id="ARBA00022448"/>
    </source>
</evidence>
<comment type="caution">
    <text evidence="19">The sequence shown here is derived from an EMBL/GenBank/DDBJ whole genome shotgun (WGS) entry which is preliminary data.</text>
</comment>
<dbReference type="Pfam" id="PF00626">
    <property type="entry name" value="Gelsolin"/>
    <property type="match status" value="1"/>
</dbReference>
<name>A0A814IVH9_9BILA</name>
<dbReference type="GO" id="GO:0090110">
    <property type="term" value="P:COPII-coated vesicle cargo loading"/>
    <property type="evidence" value="ECO:0007669"/>
    <property type="project" value="TreeGrafter"/>
</dbReference>
<dbReference type="GO" id="GO:0000149">
    <property type="term" value="F:SNARE binding"/>
    <property type="evidence" value="ECO:0007669"/>
    <property type="project" value="TreeGrafter"/>
</dbReference>
<dbReference type="Proteomes" id="UP000663832">
    <property type="component" value="Unassembled WGS sequence"/>
</dbReference>
<dbReference type="GO" id="GO:0006886">
    <property type="term" value="P:intracellular protein transport"/>
    <property type="evidence" value="ECO:0007669"/>
    <property type="project" value="InterPro"/>
</dbReference>
<dbReference type="SUPFAM" id="SSF81811">
    <property type="entry name" value="Helical domain of Sec23/24"/>
    <property type="match status" value="1"/>
</dbReference>
<evidence type="ECO:0000313" key="21">
    <source>
        <dbReference type="Proteomes" id="UP000663832"/>
    </source>
</evidence>
<dbReference type="EMBL" id="CAJNOI010000087">
    <property type="protein sequence ID" value="CAF1033921.1"/>
    <property type="molecule type" value="Genomic_DNA"/>
</dbReference>
<comment type="similarity">
    <text evidence="4">Belongs to the SEC23/SEC24 family. SEC24 subfamily.</text>
</comment>
<dbReference type="EMBL" id="CAJNOM010000092">
    <property type="protein sequence ID" value="CAF1029533.1"/>
    <property type="molecule type" value="Genomic_DNA"/>
</dbReference>
<accession>A0A814IVH9</accession>
<feature type="compositionally biased region" description="Polar residues" evidence="13">
    <location>
        <begin position="269"/>
        <end position="288"/>
    </location>
</feature>
<keyword evidence="8" id="KW-0931">ER-Golgi transport</keyword>
<dbReference type="Gene3D" id="2.30.30.380">
    <property type="entry name" value="Zn-finger domain of Sec23/24"/>
    <property type="match status" value="1"/>
</dbReference>
<keyword evidence="11" id="KW-0472">Membrane</keyword>
<evidence type="ECO:0000256" key="6">
    <source>
        <dbReference type="ARBA" id="ARBA00022490"/>
    </source>
</evidence>
<dbReference type="AlphaFoldDB" id="A0A814IVH9"/>
<dbReference type="InterPro" id="IPR006895">
    <property type="entry name" value="Znf_Sec23_Sec24"/>
</dbReference>
<gene>
    <name evidence="20" type="ORF">BJG266_LOCUS17689</name>
    <name evidence="19" type="ORF">QVE165_LOCUS16460</name>
</gene>
<evidence type="ECO:0000259" key="17">
    <source>
        <dbReference type="Pfam" id="PF04815"/>
    </source>
</evidence>
<feature type="domain" description="Zinc finger Sec23/Sec24-type" evidence="15">
    <location>
        <begin position="595"/>
        <end position="632"/>
    </location>
</feature>
<keyword evidence="21" id="KW-1185">Reference proteome</keyword>
<keyword evidence="7" id="KW-0256">Endoplasmic reticulum</keyword>
<keyword evidence="9" id="KW-0653">Protein transport</keyword>
<feature type="domain" description="Sec23/Sec24 beta-sandwich" evidence="18">
    <location>
        <begin position="912"/>
        <end position="996"/>
    </location>
</feature>
<dbReference type="Gene3D" id="1.20.120.730">
    <property type="entry name" value="Sec23/Sec24 helical domain"/>
    <property type="match status" value="1"/>
</dbReference>
<dbReference type="InterPro" id="IPR012990">
    <property type="entry name" value="Beta-sandwich_Sec23_24"/>
</dbReference>
<sequence length="1262" mass="140860">MDFSELTAMTTIRPPSGPSFPDKMINPIFPPSSNPTINGLPPPIFPPNSGTSSAQFNQPAFPPTSMNQYNPSPTPPVQSSNTYNTTINPILPPQQQYQPTLMNQYNPSPTPLSQSSNTYNTTINPILPPQQQYQPTLMNQYNPSPTPLSQPSNTAVNPILPSLQQYQPTSMNQYNPSPTPPLQSSNTAVNPTPPSQQYKPPLMNQYNPSPTPPIQSSNAAVSPTPPPQQYQPPLMNQYNPSPIPPIQSSNTYNTTTNPTPPPQQYQSTLMNQYNPSTAPSIQSSNAAVNPTPPPQQQYQPTLMNQHNPSPTPPLQSSNTYNTTVNPILPPQQQYQPTLMNQYNPSPTPLSQSSNAAISPTPPPQQYQPTLMNQYNPNPTLPVQPSNTYNTRVNPTPPPLPSTNHYNPPPNYQPTTTAQSPSPHIRPMYPSPSSAYRAQLQQPQNIPQMTNQNSQPPPTNPFPQYGANSNIPPNTTPLPTYPGQPPMPYTTSSNTSENTNQKLNNINGSFANNTNNIIDLLKEKSVVSPFAEEPPISPLLTEETQQMNCSPEVMRCSLNVIPQTKDLLNKTRLPLGVLIHPFKDLDSLNVVQGTKIVRCDGCKSYINPFVTFVNNTQWRCSICFRTNELPQEFLFDPTTKTYGDPSRRAEVRFGTVEYAATSDYMARPPPPAMYLFLLDVSHNAIQTGYLQSFCDILFENLSSLPGDARTQIGFITYDSRIHFYDLSDRQNGTFRIMVAPDLENIENKLDEFLPVPDGLMVTLNDCRAIVEIFLNELPKVYQNNSETDSALGTALLIAGKLLHQTGGRVTVMQTRIPNINPGSLNSQIAKEPTVITPTSDFYKKLSLDYASQQIACDLFLLNSHYIDLTTLSCVSKYSGGEVKYYPGFHSVHTPDEVERFENDLRRYLQRKIGFEAVMRLRTPPALSIQAFYGNGFVRSVDLLVLPNINPDAAFGMQVAIEDSLAQYKSVTLQIALLYTSSKGERRIRVHSLSLPVSAAIKDIYAYADQEAMFALIAKMAADRSTTSSIQEAREAMCNVACDIIKATMSNTSSNRTVSLYVPYAIRSLPLYMLSMIKSTAFRAASGAKMDDRAYYIDLCKTLPTQYLMQIFYPDLYPIHTIEDTSQVIRDGDDELYIPARVQLSFQHIDSHGAYILDASEYIYVFIGKAISDHFVQNVFNLQTFSALPFDSYTLPAMDNSLSIKIHNFLTYLIQSRSHGVAVHIMREDSPNRYLFTRYLVDDRSESTMSYVEFLRYIREQIGK</sequence>
<dbReference type="GO" id="GO:0070971">
    <property type="term" value="C:endoplasmic reticulum exit site"/>
    <property type="evidence" value="ECO:0007669"/>
    <property type="project" value="TreeGrafter"/>
</dbReference>
<dbReference type="GO" id="GO:0030127">
    <property type="term" value="C:COPII vesicle coat"/>
    <property type="evidence" value="ECO:0007669"/>
    <property type="project" value="InterPro"/>
</dbReference>
<feature type="domain" description="Gelsolin-like" evidence="14">
    <location>
        <begin position="1137"/>
        <end position="1200"/>
    </location>
</feature>
<dbReference type="Gene3D" id="3.40.50.410">
    <property type="entry name" value="von Willebrand factor, type A domain"/>
    <property type="match status" value="1"/>
</dbReference>
<dbReference type="InterPro" id="IPR050550">
    <property type="entry name" value="SEC23_SEC24_subfamily"/>
</dbReference>
<dbReference type="InterPro" id="IPR036180">
    <property type="entry name" value="Gelsolin-like_dom_sf"/>
</dbReference>
<dbReference type="GO" id="GO:0008270">
    <property type="term" value="F:zinc ion binding"/>
    <property type="evidence" value="ECO:0007669"/>
    <property type="project" value="InterPro"/>
</dbReference>
<feature type="domain" description="Sec23/Sec24 trunk" evidence="16">
    <location>
        <begin position="668"/>
        <end position="907"/>
    </location>
</feature>
<dbReference type="InterPro" id="IPR006896">
    <property type="entry name" value="Sec23/24_trunk_dom"/>
</dbReference>
<dbReference type="InterPro" id="IPR036174">
    <property type="entry name" value="Znf_Sec23_Sec24_sf"/>
</dbReference>
<keyword evidence="6" id="KW-0963">Cytoplasm</keyword>
<dbReference type="Proteomes" id="UP000663877">
    <property type="component" value="Unassembled WGS sequence"/>
</dbReference>
<dbReference type="PANTHER" id="PTHR13803:SF39">
    <property type="entry name" value="SECRETORY 24AB, ISOFORM A"/>
    <property type="match status" value="1"/>
</dbReference>
<dbReference type="Pfam" id="PF08033">
    <property type="entry name" value="Sec23_BS"/>
    <property type="match status" value="1"/>
</dbReference>
<evidence type="ECO:0000256" key="4">
    <source>
        <dbReference type="ARBA" id="ARBA00008334"/>
    </source>
</evidence>
<keyword evidence="5" id="KW-0813">Transport</keyword>
<dbReference type="SUPFAM" id="SSF53300">
    <property type="entry name" value="vWA-like"/>
    <property type="match status" value="1"/>
</dbReference>
<evidence type="ECO:0000259" key="15">
    <source>
        <dbReference type="Pfam" id="PF04810"/>
    </source>
</evidence>
<organism evidence="19 21">
    <name type="scientific">Adineta steineri</name>
    <dbReference type="NCBI Taxonomy" id="433720"/>
    <lineage>
        <taxon>Eukaryota</taxon>
        <taxon>Metazoa</taxon>
        <taxon>Spiralia</taxon>
        <taxon>Gnathifera</taxon>
        <taxon>Rotifera</taxon>
        <taxon>Eurotatoria</taxon>
        <taxon>Bdelloidea</taxon>
        <taxon>Adinetida</taxon>
        <taxon>Adinetidae</taxon>
        <taxon>Adineta</taxon>
    </lineage>
</organism>
<evidence type="ECO:0000256" key="2">
    <source>
        <dbReference type="ARBA" id="ARBA00004394"/>
    </source>
</evidence>
<evidence type="ECO:0000256" key="9">
    <source>
        <dbReference type="ARBA" id="ARBA00022927"/>
    </source>
</evidence>
<dbReference type="GO" id="GO:0005789">
    <property type="term" value="C:endoplasmic reticulum membrane"/>
    <property type="evidence" value="ECO:0007669"/>
    <property type="project" value="UniProtKB-SubCell"/>
</dbReference>
<proteinExistence type="inferred from homology"/>
<evidence type="ECO:0000256" key="11">
    <source>
        <dbReference type="ARBA" id="ARBA00023136"/>
    </source>
</evidence>
<feature type="compositionally biased region" description="Polar residues" evidence="13">
    <location>
        <begin position="370"/>
        <end position="393"/>
    </location>
</feature>
<dbReference type="Gene3D" id="2.60.40.1670">
    <property type="entry name" value="beta-sandwich domain of Sec23/24"/>
    <property type="match status" value="1"/>
</dbReference>
<dbReference type="InterPro" id="IPR036465">
    <property type="entry name" value="vWFA_dom_sf"/>
</dbReference>
<dbReference type="Pfam" id="PF04811">
    <property type="entry name" value="Sec23_trunk"/>
    <property type="match status" value="1"/>
</dbReference>
<dbReference type="InterPro" id="IPR029006">
    <property type="entry name" value="ADF-H/Gelsolin-like_dom_sf"/>
</dbReference>
<dbReference type="GO" id="GO:0000139">
    <property type="term" value="C:Golgi membrane"/>
    <property type="evidence" value="ECO:0007669"/>
    <property type="project" value="UniProtKB-SubCell"/>
</dbReference>
<reference evidence="19" key="1">
    <citation type="submission" date="2021-02" db="EMBL/GenBank/DDBJ databases">
        <authorList>
            <person name="Nowell W R."/>
        </authorList>
    </citation>
    <scope>NUCLEOTIDE SEQUENCE</scope>
</reference>
<keyword evidence="10" id="KW-0333">Golgi apparatus</keyword>
<dbReference type="InterPro" id="IPR006900">
    <property type="entry name" value="Sec23/24_helical_dom"/>
</dbReference>
<feature type="region of interest" description="Disordered" evidence="13">
    <location>
        <begin position="1"/>
        <end position="497"/>
    </location>
</feature>
<comment type="subcellular location">
    <subcellularLocation>
        <location evidence="1">Cytoplasmic vesicle</location>
        <location evidence="1">COPII-coated vesicle membrane</location>
        <topology evidence="1">Peripheral membrane protein</topology>
        <orientation evidence="1">Cytoplasmic side</orientation>
    </subcellularLocation>
    <subcellularLocation>
        <location evidence="3">Endoplasmic reticulum membrane</location>
        <topology evidence="3">Peripheral membrane protein</topology>
        <orientation evidence="3">Cytoplasmic side</orientation>
    </subcellularLocation>
    <subcellularLocation>
        <location evidence="2">Golgi apparatus membrane</location>
    </subcellularLocation>
</comment>
<dbReference type="Gene3D" id="3.40.20.10">
    <property type="entry name" value="Severin"/>
    <property type="match status" value="1"/>
</dbReference>
<feature type="compositionally biased region" description="Pro residues" evidence="13">
    <location>
        <begin position="394"/>
        <end position="411"/>
    </location>
</feature>
<dbReference type="InterPro" id="IPR036175">
    <property type="entry name" value="Sec23/24_helical_dom_sf"/>
</dbReference>
<dbReference type="SUPFAM" id="SSF81995">
    <property type="entry name" value="beta-sandwich domain of Sec23/24"/>
    <property type="match status" value="1"/>
</dbReference>
<dbReference type="Pfam" id="PF04810">
    <property type="entry name" value="zf-Sec23_Sec24"/>
    <property type="match status" value="1"/>
</dbReference>
<evidence type="ECO:0000313" key="20">
    <source>
        <dbReference type="EMBL" id="CAF1033921.1"/>
    </source>
</evidence>
<feature type="compositionally biased region" description="Polar residues" evidence="13">
    <location>
        <begin position="302"/>
        <end position="357"/>
    </location>
</feature>
<evidence type="ECO:0000313" key="19">
    <source>
        <dbReference type="EMBL" id="CAF1029533.1"/>
    </source>
</evidence>
<dbReference type="OrthoDB" id="49016at2759"/>
<feature type="compositionally biased region" description="Pro residues" evidence="13">
    <location>
        <begin position="473"/>
        <end position="487"/>
    </location>
</feature>
<evidence type="ECO:0000256" key="8">
    <source>
        <dbReference type="ARBA" id="ARBA00022892"/>
    </source>
</evidence>
<evidence type="ECO:0000256" key="1">
    <source>
        <dbReference type="ARBA" id="ARBA00004299"/>
    </source>
</evidence>
<dbReference type="InterPro" id="IPR007123">
    <property type="entry name" value="Gelsolin-like_dom"/>
</dbReference>
<evidence type="ECO:0000256" key="13">
    <source>
        <dbReference type="SAM" id="MobiDB-lite"/>
    </source>
</evidence>
<evidence type="ECO:0000256" key="7">
    <source>
        <dbReference type="ARBA" id="ARBA00022824"/>
    </source>
</evidence>
<evidence type="ECO:0000259" key="16">
    <source>
        <dbReference type="Pfam" id="PF04811"/>
    </source>
</evidence>
<protein>
    <submittedName>
        <fullName evidence="19">Uncharacterized protein</fullName>
    </submittedName>
</protein>
<dbReference type="SUPFAM" id="SSF82919">
    <property type="entry name" value="Zn-finger domain of Sec23/24"/>
    <property type="match status" value="1"/>
</dbReference>
<evidence type="ECO:0000256" key="3">
    <source>
        <dbReference type="ARBA" id="ARBA00004397"/>
    </source>
</evidence>
<dbReference type="Pfam" id="PF04815">
    <property type="entry name" value="Sec23_helical"/>
    <property type="match status" value="1"/>
</dbReference>
<keyword evidence="12" id="KW-0968">Cytoplasmic vesicle</keyword>
<feature type="compositionally biased region" description="Polar residues" evidence="13">
    <location>
        <begin position="48"/>
        <end position="221"/>
    </location>
</feature>
<evidence type="ECO:0000259" key="14">
    <source>
        <dbReference type="Pfam" id="PF00626"/>
    </source>
</evidence>
<dbReference type="PANTHER" id="PTHR13803">
    <property type="entry name" value="SEC24-RELATED PROTEIN"/>
    <property type="match status" value="1"/>
</dbReference>
<evidence type="ECO:0000259" key="18">
    <source>
        <dbReference type="Pfam" id="PF08033"/>
    </source>
</evidence>
<feature type="domain" description="Sec23/Sec24 helical" evidence="17">
    <location>
        <begin position="1007"/>
        <end position="1107"/>
    </location>
</feature>
<feature type="compositionally biased region" description="Low complexity" evidence="13">
    <location>
        <begin position="231"/>
        <end position="257"/>
    </location>
</feature>
<evidence type="ECO:0000256" key="10">
    <source>
        <dbReference type="ARBA" id="ARBA00023034"/>
    </source>
</evidence>
<feature type="compositionally biased region" description="Polar residues" evidence="13">
    <location>
        <begin position="430"/>
        <end position="445"/>
    </location>
</feature>
<evidence type="ECO:0000256" key="12">
    <source>
        <dbReference type="ARBA" id="ARBA00023329"/>
    </source>
</evidence>
<dbReference type="SUPFAM" id="SSF82754">
    <property type="entry name" value="C-terminal, gelsolin-like domain of Sec23/24"/>
    <property type="match status" value="1"/>
</dbReference>